<proteinExistence type="predicted"/>
<dbReference type="RefSeq" id="WP_092982443.1">
    <property type="nucleotide sequence ID" value="NZ_FOYQ01000002.1"/>
</dbReference>
<evidence type="ECO:0000313" key="2">
    <source>
        <dbReference type="Proteomes" id="UP000199534"/>
    </source>
</evidence>
<accession>A0A1I6H082</accession>
<dbReference type="Proteomes" id="UP000199534">
    <property type="component" value="Unassembled WGS sequence"/>
</dbReference>
<protein>
    <submittedName>
        <fullName evidence="1">Very-short-patch-repair endonuclease</fullName>
    </submittedName>
</protein>
<dbReference type="EMBL" id="FOYQ01000002">
    <property type="protein sequence ID" value="SFR47863.1"/>
    <property type="molecule type" value="Genomic_DNA"/>
</dbReference>
<dbReference type="STRING" id="400055.SAMN04490243_1983"/>
<reference evidence="1 2" key="1">
    <citation type="submission" date="2016-10" db="EMBL/GenBank/DDBJ databases">
        <authorList>
            <person name="de Groot N.N."/>
        </authorList>
    </citation>
    <scope>NUCLEOTIDE SEQUENCE [LARGE SCALE GENOMIC DNA]</scope>
    <source>
        <strain evidence="1 2">DSM 21019</strain>
    </source>
</reference>
<sequence>MTCVECKSPLSYLDHRKSMDKFQAELCPAHLKRMEKFLAQNDIPEETIILYYALKEKGIKPMMAWWDGKRTVDLAISRVKLNIEIEKSLEPLTSEKALQELEKTMHSYKNGFTTIRIPYTLIRKDLGRTVENIQGIIDGLRVNIKVI</sequence>
<keyword evidence="1" id="KW-0378">Hydrolase</keyword>
<dbReference type="GO" id="GO:0004519">
    <property type="term" value="F:endonuclease activity"/>
    <property type="evidence" value="ECO:0007669"/>
    <property type="project" value="UniProtKB-KW"/>
</dbReference>
<dbReference type="AlphaFoldDB" id="A0A1I6H082"/>
<dbReference type="OrthoDB" id="894178at2"/>
<name>A0A1I6H082_9FLAO</name>
<organism evidence="1 2">
    <name type="scientific">Robiginitalea myxolifaciens</name>
    <dbReference type="NCBI Taxonomy" id="400055"/>
    <lineage>
        <taxon>Bacteria</taxon>
        <taxon>Pseudomonadati</taxon>
        <taxon>Bacteroidota</taxon>
        <taxon>Flavobacteriia</taxon>
        <taxon>Flavobacteriales</taxon>
        <taxon>Flavobacteriaceae</taxon>
        <taxon>Robiginitalea</taxon>
    </lineage>
</organism>
<keyword evidence="2" id="KW-1185">Reference proteome</keyword>
<gene>
    <name evidence="1" type="ORF">SAMN04490243_1983</name>
</gene>
<keyword evidence="1" id="KW-0540">Nuclease</keyword>
<keyword evidence="1" id="KW-0255">Endonuclease</keyword>
<evidence type="ECO:0000313" key="1">
    <source>
        <dbReference type="EMBL" id="SFR47863.1"/>
    </source>
</evidence>